<proteinExistence type="predicted"/>
<comment type="caution">
    <text evidence="1">The sequence shown here is derived from an EMBL/GenBank/DDBJ whole genome shotgun (WGS) entry which is preliminary data.</text>
</comment>
<evidence type="ECO:0000313" key="1">
    <source>
        <dbReference type="EMBL" id="KAH7926258.1"/>
    </source>
</evidence>
<name>A0ACB8BNW4_9AGAM</name>
<accession>A0ACB8BNW4</accession>
<sequence>MPARINLLYGAGSFGLPGPRSNGARIHTVEQAQEVINVFIRHGYSKLDSARLYGGGTSEEFISQLDIKDCTIDTKAFPKTPGDFEAEGLRDSILESVKALGKCKIHTFYLHAPDRSVPIENTLRAVNDLHNEGLFEEFGLSNYNAWEVAEIVEIAKRNNWIKPTVYQGVYNAVERNVEPELIPCLRHYGIRFYAYSPLAGGLLVGKILTREDMENAPGGRWDPKVSHFAPMLHQKFAPMLPTLAKLKDVMDLHNLKLSEAAQRWLQHHSALQPGDGVIIGASTADQLEMNLKECEGGPLPEGVLALMEDAWKTARVVAPHYAA</sequence>
<organism evidence="1 2">
    <name type="scientific">Leucogyrophana mollusca</name>
    <dbReference type="NCBI Taxonomy" id="85980"/>
    <lineage>
        <taxon>Eukaryota</taxon>
        <taxon>Fungi</taxon>
        <taxon>Dikarya</taxon>
        <taxon>Basidiomycota</taxon>
        <taxon>Agaricomycotina</taxon>
        <taxon>Agaricomycetes</taxon>
        <taxon>Agaricomycetidae</taxon>
        <taxon>Boletales</taxon>
        <taxon>Boletales incertae sedis</taxon>
        <taxon>Leucogyrophana</taxon>
    </lineage>
</organism>
<protein>
    <submittedName>
        <fullName evidence="1">Aldo/keto reductase</fullName>
    </submittedName>
</protein>
<dbReference type="Proteomes" id="UP000790709">
    <property type="component" value="Unassembled WGS sequence"/>
</dbReference>
<dbReference type="EMBL" id="MU266386">
    <property type="protein sequence ID" value="KAH7926258.1"/>
    <property type="molecule type" value="Genomic_DNA"/>
</dbReference>
<keyword evidence="2" id="KW-1185">Reference proteome</keyword>
<evidence type="ECO:0000313" key="2">
    <source>
        <dbReference type="Proteomes" id="UP000790709"/>
    </source>
</evidence>
<gene>
    <name evidence="1" type="ORF">BV22DRAFT_370565</name>
</gene>
<reference evidence="1" key="1">
    <citation type="journal article" date="2021" name="New Phytol.">
        <title>Evolutionary innovations through gain and loss of genes in the ectomycorrhizal Boletales.</title>
        <authorList>
            <person name="Wu G."/>
            <person name="Miyauchi S."/>
            <person name="Morin E."/>
            <person name="Kuo A."/>
            <person name="Drula E."/>
            <person name="Varga T."/>
            <person name="Kohler A."/>
            <person name="Feng B."/>
            <person name="Cao Y."/>
            <person name="Lipzen A."/>
            <person name="Daum C."/>
            <person name="Hundley H."/>
            <person name="Pangilinan J."/>
            <person name="Johnson J."/>
            <person name="Barry K."/>
            <person name="LaButti K."/>
            <person name="Ng V."/>
            <person name="Ahrendt S."/>
            <person name="Min B."/>
            <person name="Choi I.G."/>
            <person name="Park H."/>
            <person name="Plett J.M."/>
            <person name="Magnuson J."/>
            <person name="Spatafora J.W."/>
            <person name="Nagy L.G."/>
            <person name="Henrissat B."/>
            <person name="Grigoriev I.V."/>
            <person name="Yang Z.L."/>
            <person name="Xu J."/>
            <person name="Martin F.M."/>
        </authorList>
    </citation>
    <scope>NUCLEOTIDE SEQUENCE</scope>
    <source>
        <strain evidence="1">KUC20120723A-06</strain>
    </source>
</reference>